<sequence>MGQATARGFRADINGLRAWAVVAVVLYHFEVAGLQGGFVGVDVFFVISGFLMTGIVLSALQSGHFSLWQFYWARVRRIVPALLVVCAALLAIGWFTLLPEEYRHLARYVRDSLSFTSNLRYLDEAGYFDAGAHEKWLLHTWSLSVEWQFYLLLPVVLWALWKVSSDHRAIVVGLCLMFAASLGWCVHLTDLSDGQASRAFFTWQARSWELLAGALVFLLAGVVRLPGLLAKRLSWLGLAMILAAILCLTPQMAWPGWRALLPVAGTALVLLAHRSDSRWTSSRLAQWLGDRSYSIYLWHWPVVVGLAYLDHLDEVPWVAGGIALALLLGHCSFVWVEGPSRRALGGRGAVPLMAGLAALLLVVGAAQVVRKMEFPERLPAAVSHLELAAEDHNPRREECLSGDANCVYGGKQVRAILLGDSHADAVVTAAAASLADPRQGVLFKGEHGCLILPGASPVEPDKRHCRELNEWVEKTLPQSYPGVPVVLLNRWAMYLFGGLPDETDLTPGKPRVYIDRPYATPTREFLDEFRQRYLASLCSIAEHHPLYLLRPIPEMGRDVPRVLARGLILGRPEAVSLPRDGYMRRQAFVWALQDEAVARCGARILDPLPYLCDAQSCRGSDSGVPLYVDDDHLSETGNRRLIPLFSQLFGATAASAAQLPLR</sequence>
<dbReference type="GO" id="GO:0016787">
    <property type="term" value="F:hydrolase activity"/>
    <property type="evidence" value="ECO:0007669"/>
    <property type="project" value="UniProtKB-KW"/>
</dbReference>
<feature type="transmembrane region" description="Helical" evidence="1">
    <location>
        <begin position="78"/>
        <end position="97"/>
    </location>
</feature>
<name>A0A1H0N0E1_9PSED</name>
<keyword evidence="5" id="KW-1185">Reference proteome</keyword>
<feature type="transmembrane region" description="Helical" evidence="1">
    <location>
        <begin position="147"/>
        <end position="163"/>
    </location>
</feature>
<evidence type="ECO:0000259" key="2">
    <source>
        <dbReference type="Pfam" id="PF01757"/>
    </source>
</evidence>
<dbReference type="InterPro" id="IPR043968">
    <property type="entry name" value="SGNH"/>
</dbReference>
<keyword evidence="1" id="KW-0812">Transmembrane</keyword>
<keyword evidence="4" id="KW-0808">Transferase</keyword>
<evidence type="ECO:0000313" key="5">
    <source>
        <dbReference type="Proteomes" id="UP000242957"/>
    </source>
</evidence>
<evidence type="ECO:0000259" key="3">
    <source>
        <dbReference type="Pfam" id="PF19040"/>
    </source>
</evidence>
<reference evidence="5" key="1">
    <citation type="submission" date="2016-10" db="EMBL/GenBank/DDBJ databases">
        <authorList>
            <person name="Varghese N."/>
            <person name="Submissions S."/>
        </authorList>
    </citation>
    <scope>NUCLEOTIDE SEQUENCE [LARGE SCALE GENOMIC DNA]</scope>
    <source>
        <strain evidence="5">JCM 21621</strain>
    </source>
</reference>
<organism evidence="4 5">
    <name type="scientific">Pseudomonas jinjuensis</name>
    <dbReference type="NCBI Taxonomy" id="198616"/>
    <lineage>
        <taxon>Bacteria</taxon>
        <taxon>Pseudomonadati</taxon>
        <taxon>Pseudomonadota</taxon>
        <taxon>Gammaproteobacteria</taxon>
        <taxon>Pseudomonadales</taxon>
        <taxon>Pseudomonadaceae</taxon>
        <taxon>Pseudomonas</taxon>
    </lineage>
</organism>
<feature type="transmembrane region" description="Helical" evidence="1">
    <location>
        <begin position="209"/>
        <end position="226"/>
    </location>
</feature>
<feature type="transmembrane region" description="Helical" evidence="1">
    <location>
        <begin position="170"/>
        <end position="189"/>
    </location>
</feature>
<dbReference type="InterPro" id="IPR050879">
    <property type="entry name" value="Acyltransferase_3"/>
</dbReference>
<keyword evidence="4" id="KW-0378">Hydrolase</keyword>
<keyword evidence="1" id="KW-1133">Transmembrane helix</keyword>
<feature type="domain" description="SGNH" evidence="3">
    <location>
        <begin position="401"/>
        <end position="646"/>
    </location>
</feature>
<dbReference type="GO" id="GO:0009103">
    <property type="term" value="P:lipopolysaccharide biosynthetic process"/>
    <property type="evidence" value="ECO:0007669"/>
    <property type="project" value="TreeGrafter"/>
</dbReference>
<dbReference type="GO" id="GO:0016747">
    <property type="term" value="F:acyltransferase activity, transferring groups other than amino-acyl groups"/>
    <property type="evidence" value="ECO:0007669"/>
    <property type="project" value="InterPro"/>
</dbReference>
<dbReference type="Pfam" id="PF01757">
    <property type="entry name" value="Acyl_transf_3"/>
    <property type="match status" value="1"/>
</dbReference>
<dbReference type="PANTHER" id="PTHR23028:SF53">
    <property type="entry name" value="ACYL_TRANSF_3 DOMAIN-CONTAINING PROTEIN"/>
    <property type="match status" value="1"/>
</dbReference>
<dbReference type="EMBL" id="FNIJ01000017">
    <property type="protein sequence ID" value="SDO86092.1"/>
    <property type="molecule type" value="Genomic_DNA"/>
</dbReference>
<protein>
    <submittedName>
        <fullName evidence="4">Peptidoglycan/LPS O-acetylase OafA/YrhL, contains acyltransferase and SGNH-hydrolase domains</fullName>
    </submittedName>
</protein>
<dbReference type="STRING" id="198616.SAMN05216193_11723"/>
<evidence type="ECO:0000313" key="4">
    <source>
        <dbReference type="EMBL" id="SDO86092.1"/>
    </source>
</evidence>
<gene>
    <name evidence="4" type="ORF">SAMN05216193_11723</name>
</gene>
<feature type="transmembrane region" description="Helical" evidence="1">
    <location>
        <begin position="35"/>
        <end position="57"/>
    </location>
</feature>
<proteinExistence type="predicted"/>
<feature type="transmembrane region" description="Helical" evidence="1">
    <location>
        <begin position="315"/>
        <end position="336"/>
    </location>
</feature>
<keyword evidence="4" id="KW-0012">Acyltransferase</keyword>
<dbReference type="AlphaFoldDB" id="A0A1H0N0E1"/>
<dbReference type="InterPro" id="IPR002656">
    <property type="entry name" value="Acyl_transf_3_dom"/>
</dbReference>
<dbReference type="Pfam" id="PF19040">
    <property type="entry name" value="SGNH"/>
    <property type="match status" value="1"/>
</dbReference>
<dbReference type="RefSeq" id="WP_084313953.1">
    <property type="nucleotide sequence ID" value="NZ_FNIJ01000017.1"/>
</dbReference>
<dbReference type="PANTHER" id="PTHR23028">
    <property type="entry name" value="ACETYLTRANSFERASE"/>
    <property type="match status" value="1"/>
</dbReference>
<feature type="transmembrane region" description="Helical" evidence="1">
    <location>
        <begin position="12"/>
        <end position="29"/>
    </location>
</feature>
<accession>A0A1H0N0E1</accession>
<dbReference type="GO" id="GO:0016020">
    <property type="term" value="C:membrane"/>
    <property type="evidence" value="ECO:0007669"/>
    <property type="project" value="TreeGrafter"/>
</dbReference>
<dbReference type="OrthoDB" id="9767863at2"/>
<dbReference type="Proteomes" id="UP000242957">
    <property type="component" value="Unassembled WGS sequence"/>
</dbReference>
<feature type="transmembrane region" description="Helical" evidence="1">
    <location>
        <begin position="348"/>
        <end position="369"/>
    </location>
</feature>
<feature type="transmembrane region" description="Helical" evidence="1">
    <location>
        <begin position="233"/>
        <end position="251"/>
    </location>
</feature>
<keyword evidence="1" id="KW-0472">Membrane</keyword>
<evidence type="ECO:0000256" key="1">
    <source>
        <dbReference type="SAM" id="Phobius"/>
    </source>
</evidence>
<feature type="domain" description="Acyltransferase 3" evidence="2">
    <location>
        <begin position="11"/>
        <end position="328"/>
    </location>
</feature>